<evidence type="ECO:0000259" key="2">
    <source>
        <dbReference type="PROSITE" id="PS50110"/>
    </source>
</evidence>
<dbReference type="Gene3D" id="3.40.50.2300">
    <property type="match status" value="1"/>
</dbReference>
<proteinExistence type="predicted"/>
<keyword evidence="4" id="KW-1185">Reference proteome</keyword>
<dbReference type="SUPFAM" id="SSF52172">
    <property type="entry name" value="CheY-like"/>
    <property type="match status" value="1"/>
</dbReference>
<name>A0A4Z0BP68_9BURK</name>
<dbReference type="PANTHER" id="PTHR45566">
    <property type="entry name" value="HTH-TYPE TRANSCRIPTIONAL REGULATOR YHJB-RELATED"/>
    <property type="match status" value="1"/>
</dbReference>
<comment type="caution">
    <text evidence="3">The sequence shown here is derived from an EMBL/GenBank/DDBJ whole genome shotgun (WGS) entry which is preliminary data.</text>
</comment>
<dbReference type="CDD" id="cd17535">
    <property type="entry name" value="REC_NarL-like"/>
    <property type="match status" value="1"/>
</dbReference>
<dbReference type="PANTHER" id="PTHR45566:SF1">
    <property type="entry name" value="HTH-TYPE TRANSCRIPTIONAL REGULATOR YHJB-RELATED"/>
    <property type="match status" value="1"/>
</dbReference>
<reference evidence="3 4" key="1">
    <citation type="submission" date="2019-03" db="EMBL/GenBank/DDBJ databases">
        <title>Ramlibacter sp. 18x22-1, whole genome shotgun sequence.</title>
        <authorList>
            <person name="Zhang X."/>
            <person name="Feng G."/>
            <person name="Zhu H."/>
        </authorList>
    </citation>
    <scope>NUCLEOTIDE SEQUENCE [LARGE SCALE GENOMIC DNA]</scope>
    <source>
        <strain evidence="3 4">18x22-1</strain>
    </source>
</reference>
<dbReference type="GO" id="GO:0000160">
    <property type="term" value="P:phosphorelay signal transduction system"/>
    <property type="evidence" value="ECO:0007669"/>
    <property type="project" value="InterPro"/>
</dbReference>
<dbReference type="SMART" id="SM00448">
    <property type="entry name" value="REC"/>
    <property type="match status" value="1"/>
</dbReference>
<dbReference type="InterPro" id="IPR051015">
    <property type="entry name" value="EvgA-like"/>
</dbReference>
<evidence type="ECO:0000313" key="4">
    <source>
        <dbReference type="Proteomes" id="UP000297839"/>
    </source>
</evidence>
<gene>
    <name evidence="3" type="ORF">EZ216_14075</name>
</gene>
<organism evidence="3 4">
    <name type="scientific">Ramlibacter humi</name>
    <dbReference type="NCBI Taxonomy" id="2530451"/>
    <lineage>
        <taxon>Bacteria</taxon>
        <taxon>Pseudomonadati</taxon>
        <taxon>Pseudomonadota</taxon>
        <taxon>Betaproteobacteria</taxon>
        <taxon>Burkholderiales</taxon>
        <taxon>Comamonadaceae</taxon>
        <taxon>Ramlibacter</taxon>
    </lineage>
</organism>
<feature type="modified residue" description="4-aspartylphosphate" evidence="1">
    <location>
        <position position="57"/>
    </location>
</feature>
<protein>
    <submittedName>
        <fullName evidence="3">Response regulator transcription factor</fullName>
    </submittedName>
</protein>
<keyword evidence="1" id="KW-0597">Phosphoprotein</keyword>
<accession>A0A4Z0BP68</accession>
<dbReference type="Proteomes" id="UP000297839">
    <property type="component" value="Unassembled WGS sequence"/>
</dbReference>
<dbReference type="EMBL" id="SMLK01000004">
    <property type="protein sequence ID" value="TFZ00224.1"/>
    <property type="molecule type" value="Genomic_DNA"/>
</dbReference>
<dbReference type="InterPro" id="IPR011006">
    <property type="entry name" value="CheY-like_superfamily"/>
</dbReference>
<dbReference type="InterPro" id="IPR058245">
    <property type="entry name" value="NreC/VraR/RcsB-like_REC"/>
</dbReference>
<sequence>MPLNAYIVEDHDTLRESLAEALAELAGVRTVGQSASAKEAIAWLTDPAHAWDIAIVDLVLERGGHGSEVLRALKHRDPARKVVVLTATADPLVREQCLALGSDGVFDKAMETEALIDWCAGLGQAA</sequence>
<feature type="domain" description="Response regulatory" evidence="2">
    <location>
        <begin position="4"/>
        <end position="123"/>
    </location>
</feature>
<evidence type="ECO:0000256" key="1">
    <source>
        <dbReference type="PROSITE-ProRule" id="PRU00169"/>
    </source>
</evidence>
<dbReference type="RefSeq" id="WP_135250410.1">
    <property type="nucleotide sequence ID" value="NZ_SMLK01000004.1"/>
</dbReference>
<evidence type="ECO:0000313" key="3">
    <source>
        <dbReference type="EMBL" id="TFZ00224.1"/>
    </source>
</evidence>
<dbReference type="PROSITE" id="PS50110">
    <property type="entry name" value="RESPONSE_REGULATORY"/>
    <property type="match status" value="1"/>
</dbReference>
<dbReference type="Pfam" id="PF00072">
    <property type="entry name" value="Response_reg"/>
    <property type="match status" value="1"/>
</dbReference>
<dbReference type="InterPro" id="IPR001789">
    <property type="entry name" value="Sig_transdc_resp-reg_receiver"/>
</dbReference>
<dbReference type="AlphaFoldDB" id="A0A4Z0BP68"/>
<dbReference type="OrthoDB" id="8585266at2"/>